<reference evidence="1" key="1">
    <citation type="submission" date="2024-05" db="EMBL/GenBank/DDBJ databases">
        <title>WGS of Aeromonas isolates.</title>
        <authorList>
            <person name="Lee H."/>
        </authorList>
    </citation>
    <scope>NUCLEOTIDE SEQUENCE</scope>
    <source>
        <strain evidence="1">LP308</strain>
    </source>
</reference>
<comment type="caution">
    <text evidence="1">The sequence shown here is derived from an EMBL/GenBank/DDBJ whole genome shotgun (WGS) entry which is preliminary data.</text>
</comment>
<evidence type="ECO:0008006" key="3">
    <source>
        <dbReference type="Google" id="ProtNLM"/>
    </source>
</evidence>
<protein>
    <recommendedName>
        <fullName evidence="3">DUF3486 family protein</fullName>
    </recommendedName>
</protein>
<dbReference type="RefSeq" id="WP_290042570.1">
    <property type="nucleotide sequence ID" value="NZ_JAOPLU010000007.1"/>
</dbReference>
<keyword evidence="2" id="KW-1185">Reference proteome</keyword>
<gene>
    <name evidence="1" type="ORF">OB962_18445</name>
</gene>
<accession>A0ABT7QG60</accession>
<dbReference type="EMBL" id="JAOPLU010000007">
    <property type="protein sequence ID" value="MDM5132954.1"/>
    <property type="molecule type" value="Genomic_DNA"/>
</dbReference>
<proteinExistence type="predicted"/>
<organism evidence="1 2">
    <name type="scientific">Aeromonas piscicola</name>
    <dbReference type="NCBI Taxonomy" id="600645"/>
    <lineage>
        <taxon>Bacteria</taxon>
        <taxon>Pseudomonadati</taxon>
        <taxon>Pseudomonadota</taxon>
        <taxon>Gammaproteobacteria</taxon>
        <taxon>Aeromonadales</taxon>
        <taxon>Aeromonadaceae</taxon>
        <taxon>Aeromonas</taxon>
    </lineage>
</organism>
<name>A0ABT7QG60_9GAMM</name>
<sequence length="118" mass="13306">MIKPRNFAQQLSPEMLQAFDDEVRKHGYGQSQLLADWLMERGVKSSKSAVCRYEVALRERDGINAKGGSVRAIVAAQGTSLDSLHGLYRRLGELEFEREEILGMIRDKLAEEMNEGAH</sequence>
<dbReference type="Proteomes" id="UP001168109">
    <property type="component" value="Unassembled WGS sequence"/>
</dbReference>
<evidence type="ECO:0000313" key="1">
    <source>
        <dbReference type="EMBL" id="MDM5132954.1"/>
    </source>
</evidence>
<evidence type="ECO:0000313" key="2">
    <source>
        <dbReference type="Proteomes" id="UP001168109"/>
    </source>
</evidence>